<proteinExistence type="predicted"/>
<dbReference type="Proteomes" id="UP000631312">
    <property type="component" value="Unassembled WGS sequence"/>
</dbReference>
<keyword evidence="2" id="KW-1185">Reference proteome</keyword>
<comment type="caution">
    <text evidence="1">The sequence shown here is derived from an EMBL/GenBank/DDBJ whole genome shotgun (WGS) entry which is preliminary data.</text>
</comment>
<evidence type="ECO:0008006" key="3">
    <source>
        <dbReference type="Google" id="ProtNLM"/>
    </source>
</evidence>
<evidence type="ECO:0000313" key="1">
    <source>
        <dbReference type="EMBL" id="GIE41388.1"/>
    </source>
</evidence>
<name>A0ABQ4AK60_9ACTN</name>
<accession>A0ABQ4AK60</accession>
<organism evidence="1 2">
    <name type="scientific">Actinoplanes lobatus</name>
    <dbReference type="NCBI Taxonomy" id="113568"/>
    <lineage>
        <taxon>Bacteria</taxon>
        <taxon>Bacillati</taxon>
        <taxon>Actinomycetota</taxon>
        <taxon>Actinomycetes</taxon>
        <taxon>Micromonosporales</taxon>
        <taxon>Micromonosporaceae</taxon>
        <taxon>Actinoplanes</taxon>
    </lineage>
</organism>
<sequence>MWDTTGAWRGARVRRERPGAVRREVPAMTGIADRVEHGPARPSWDCASCGRAWPCDPAREQLAREHGRIDLAIVMWDHLEEAARDMPQAPASELFDRFLRWTD</sequence>
<gene>
    <name evidence="1" type="ORF">Alo02nite_42860</name>
</gene>
<evidence type="ECO:0000313" key="2">
    <source>
        <dbReference type="Proteomes" id="UP000631312"/>
    </source>
</evidence>
<reference evidence="1 2" key="1">
    <citation type="submission" date="2021-01" db="EMBL/GenBank/DDBJ databases">
        <title>Whole genome shotgun sequence of Actinoplanes lobatus NBRC 12513.</title>
        <authorList>
            <person name="Komaki H."/>
            <person name="Tamura T."/>
        </authorList>
    </citation>
    <scope>NUCLEOTIDE SEQUENCE [LARGE SCALE GENOMIC DNA]</scope>
    <source>
        <strain evidence="1 2">NBRC 12513</strain>
    </source>
</reference>
<dbReference type="EMBL" id="BOMP01000070">
    <property type="protein sequence ID" value="GIE41388.1"/>
    <property type="molecule type" value="Genomic_DNA"/>
</dbReference>
<protein>
    <recommendedName>
        <fullName evidence="3">Flavin reductase</fullName>
    </recommendedName>
</protein>